<comment type="caution">
    <text evidence="1">The sequence shown here is derived from an EMBL/GenBank/DDBJ whole genome shotgun (WGS) entry which is preliminary data.</text>
</comment>
<evidence type="ECO:0000313" key="2">
    <source>
        <dbReference type="Proteomes" id="UP000262969"/>
    </source>
</evidence>
<dbReference type="AlphaFoldDB" id="A0A3D2X840"/>
<dbReference type="Proteomes" id="UP000262969">
    <property type="component" value="Unassembled WGS sequence"/>
</dbReference>
<dbReference type="PANTHER" id="PTHR31302:SF0">
    <property type="entry name" value="TRANSMEMBRANE PROTEIN WITH METALLOPHOSPHOESTERASE DOMAIN"/>
    <property type="match status" value="1"/>
</dbReference>
<evidence type="ECO:0000313" key="1">
    <source>
        <dbReference type="EMBL" id="HCL03309.1"/>
    </source>
</evidence>
<dbReference type="PANTHER" id="PTHR31302">
    <property type="entry name" value="TRANSMEMBRANE PROTEIN WITH METALLOPHOSPHOESTERASE DOMAIN-RELATED"/>
    <property type="match status" value="1"/>
</dbReference>
<gene>
    <name evidence="1" type="ORF">DHW61_13045</name>
</gene>
<dbReference type="SUPFAM" id="SSF56300">
    <property type="entry name" value="Metallo-dependent phosphatases"/>
    <property type="match status" value="1"/>
</dbReference>
<dbReference type="InterPro" id="IPR051158">
    <property type="entry name" value="Metallophosphoesterase_sf"/>
</dbReference>
<name>A0A3D2X840_9FIRM</name>
<organism evidence="1 2">
    <name type="scientific">Lachnoclostridium phytofermentans</name>
    <dbReference type="NCBI Taxonomy" id="66219"/>
    <lineage>
        <taxon>Bacteria</taxon>
        <taxon>Bacillati</taxon>
        <taxon>Bacillota</taxon>
        <taxon>Clostridia</taxon>
        <taxon>Lachnospirales</taxon>
        <taxon>Lachnospiraceae</taxon>
    </lineage>
</organism>
<dbReference type="InterPro" id="IPR029052">
    <property type="entry name" value="Metallo-depent_PP-like"/>
</dbReference>
<proteinExistence type="predicted"/>
<evidence type="ECO:0008006" key="3">
    <source>
        <dbReference type="Google" id="ProtNLM"/>
    </source>
</evidence>
<feature type="non-terminal residue" evidence="1">
    <location>
        <position position="1"/>
    </location>
</feature>
<accession>A0A3D2X840</accession>
<dbReference type="EMBL" id="DPVV01000438">
    <property type="protein sequence ID" value="HCL03309.1"/>
    <property type="molecule type" value="Genomic_DNA"/>
</dbReference>
<protein>
    <recommendedName>
        <fullName evidence="3">Metallophosphoesterase</fullName>
    </recommendedName>
</protein>
<sequence>LDHQPSELETAASLGVDLQLSGHTHNGQIWPIGLITKIFHINELNYGNKKIDNYNAIVTSGIGCWGFPLRLGSKSEIVIIQVNNSK</sequence>
<reference evidence="1 2" key="1">
    <citation type="journal article" date="2018" name="Nat. Biotechnol.">
        <title>A standardized bacterial taxonomy based on genome phylogeny substantially revises the tree of life.</title>
        <authorList>
            <person name="Parks D.H."/>
            <person name="Chuvochina M."/>
            <person name="Waite D.W."/>
            <person name="Rinke C."/>
            <person name="Skarshewski A."/>
            <person name="Chaumeil P.A."/>
            <person name="Hugenholtz P."/>
        </authorList>
    </citation>
    <scope>NUCLEOTIDE SEQUENCE [LARGE SCALE GENOMIC DNA]</scope>
    <source>
        <strain evidence="1">UBA11728</strain>
    </source>
</reference>